<dbReference type="RefSeq" id="WP_120272451.1">
    <property type="nucleotide sequence ID" value="NZ_RAPN01000001.1"/>
</dbReference>
<keyword evidence="3" id="KW-0813">Transport</keyword>
<evidence type="ECO:0000313" key="10">
    <source>
        <dbReference type="Proteomes" id="UP000283387"/>
    </source>
</evidence>
<organism evidence="9 10">
    <name type="scientific">Mangrovibacterium diazotrophicum</name>
    <dbReference type="NCBI Taxonomy" id="1261403"/>
    <lineage>
        <taxon>Bacteria</taxon>
        <taxon>Pseudomonadati</taxon>
        <taxon>Bacteroidota</taxon>
        <taxon>Bacteroidia</taxon>
        <taxon>Marinilabiliales</taxon>
        <taxon>Prolixibacteraceae</taxon>
        <taxon>Mangrovibacterium</taxon>
    </lineage>
</organism>
<proteinExistence type="inferred from homology"/>
<comment type="caution">
    <text evidence="9">The sequence shown here is derived from an EMBL/GenBank/DDBJ whole genome shotgun (WGS) entry which is preliminary data.</text>
</comment>
<feature type="transmembrane region" description="Helical" evidence="8">
    <location>
        <begin position="199"/>
        <end position="221"/>
    </location>
</feature>
<dbReference type="Proteomes" id="UP000283387">
    <property type="component" value="Unassembled WGS sequence"/>
</dbReference>
<evidence type="ECO:0000256" key="5">
    <source>
        <dbReference type="ARBA" id="ARBA00022692"/>
    </source>
</evidence>
<feature type="transmembrane region" description="Helical" evidence="8">
    <location>
        <begin position="141"/>
        <end position="165"/>
    </location>
</feature>
<evidence type="ECO:0000256" key="2">
    <source>
        <dbReference type="ARBA" id="ARBA00009773"/>
    </source>
</evidence>
<evidence type="ECO:0000256" key="7">
    <source>
        <dbReference type="ARBA" id="ARBA00023136"/>
    </source>
</evidence>
<comment type="similarity">
    <text evidence="2">Belongs to the autoinducer-2 exporter (AI-2E) (TC 2.A.86) family.</text>
</comment>
<dbReference type="GO" id="GO:0055085">
    <property type="term" value="P:transmembrane transport"/>
    <property type="evidence" value="ECO:0007669"/>
    <property type="project" value="TreeGrafter"/>
</dbReference>
<evidence type="ECO:0000256" key="4">
    <source>
        <dbReference type="ARBA" id="ARBA00022475"/>
    </source>
</evidence>
<keyword evidence="6 8" id="KW-1133">Transmembrane helix</keyword>
<keyword evidence="10" id="KW-1185">Reference proteome</keyword>
<comment type="subcellular location">
    <subcellularLocation>
        <location evidence="1">Cell membrane</location>
        <topology evidence="1">Multi-pass membrane protein</topology>
    </subcellularLocation>
</comment>
<evidence type="ECO:0000256" key="1">
    <source>
        <dbReference type="ARBA" id="ARBA00004651"/>
    </source>
</evidence>
<dbReference type="Pfam" id="PF01594">
    <property type="entry name" value="AI-2E_transport"/>
    <property type="match status" value="1"/>
</dbReference>
<keyword evidence="4" id="KW-1003">Cell membrane</keyword>
<feature type="transmembrane region" description="Helical" evidence="8">
    <location>
        <begin position="59"/>
        <end position="83"/>
    </location>
</feature>
<evidence type="ECO:0000256" key="8">
    <source>
        <dbReference type="SAM" id="Phobius"/>
    </source>
</evidence>
<feature type="transmembrane region" description="Helical" evidence="8">
    <location>
        <begin position="30"/>
        <end position="47"/>
    </location>
</feature>
<gene>
    <name evidence="9" type="ORF">BC643_1465</name>
</gene>
<dbReference type="EMBL" id="RAPN01000001">
    <property type="protein sequence ID" value="RKD91116.1"/>
    <property type="molecule type" value="Genomic_DNA"/>
</dbReference>
<reference evidence="9 10" key="1">
    <citation type="submission" date="2018-09" db="EMBL/GenBank/DDBJ databases">
        <title>Genomic Encyclopedia of Archaeal and Bacterial Type Strains, Phase II (KMG-II): from individual species to whole genera.</title>
        <authorList>
            <person name="Goeker M."/>
        </authorList>
    </citation>
    <scope>NUCLEOTIDE SEQUENCE [LARGE SCALE GENOMIC DNA]</scope>
    <source>
        <strain evidence="9 10">DSM 27148</strain>
    </source>
</reference>
<dbReference type="PANTHER" id="PTHR21716">
    <property type="entry name" value="TRANSMEMBRANE PROTEIN"/>
    <property type="match status" value="1"/>
</dbReference>
<keyword evidence="7 8" id="KW-0472">Membrane</keyword>
<name>A0A419W6N0_9BACT</name>
<dbReference type="InterPro" id="IPR002549">
    <property type="entry name" value="AI-2E-like"/>
</dbReference>
<feature type="transmembrane region" description="Helical" evidence="8">
    <location>
        <begin position="299"/>
        <end position="326"/>
    </location>
</feature>
<evidence type="ECO:0000313" key="9">
    <source>
        <dbReference type="EMBL" id="RKD91116.1"/>
    </source>
</evidence>
<accession>A0A419W6N0</accession>
<dbReference type="PANTHER" id="PTHR21716:SF53">
    <property type="entry name" value="PERMEASE PERM-RELATED"/>
    <property type="match status" value="1"/>
</dbReference>
<dbReference type="AlphaFoldDB" id="A0A419W6N0"/>
<evidence type="ECO:0000256" key="3">
    <source>
        <dbReference type="ARBA" id="ARBA00022448"/>
    </source>
</evidence>
<feature type="transmembrane region" description="Helical" evidence="8">
    <location>
        <begin position="227"/>
        <end position="256"/>
    </location>
</feature>
<protein>
    <submittedName>
        <fullName evidence="9">Putative PurR-regulated permease PerM</fullName>
    </submittedName>
</protein>
<sequence length="373" mass="42040">MKTPSLTQVALFLFCSSIVILGLILAKNILIPLAVSVFFAYLLYPVVEKIEHWGVQRGLAIFLIILLALAIIGTIILLVSIRISNLNFDFSQMKAQVDTKIDSLIAILEERLRLNSHTLDGYFNRISENVFKSWETKLGTFFSATTTTIFQVLILPVYTFFLLFYRTKTAHFIIRLVRRKDRAKVVKIMREVSHVTTRYMGGLLIVILILAVLNSIGLVIIGVPHAILFGIGAAVLNLIPYIGTFVGGLLPVLYVFFTEQEPFQMIVQIFLLFWIVQLLENNLITPGIVGSNIKINPFAIIFSLLLGNLIWGVAGMLIVVPLLAILKIIMRNVEDLQPFAYLISDRGVENHKIRFNKWRNLLKRKNGEGGAND</sequence>
<evidence type="ECO:0000256" key="6">
    <source>
        <dbReference type="ARBA" id="ARBA00022989"/>
    </source>
</evidence>
<feature type="transmembrane region" description="Helical" evidence="8">
    <location>
        <begin position="7"/>
        <end position="24"/>
    </location>
</feature>
<dbReference type="GO" id="GO:0005886">
    <property type="term" value="C:plasma membrane"/>
    <property type="evidence" value="ECO:0007669"/>
    <property type="project" value="UniProtKB-SubCell"/>
</dbReference>
<dbReference type="OrthoDB" id="9793390at2"/>
<keyword evidence="5 8" id="KW-0812">Transmembrane</keyword>